<comment type="catalytic activity">
    <reaction evidence="6">
        <text>a 5'-end (N(7)-methyl 5'-triphosphoguanosine)-ribonucleoside in snRNA + S-adenosyl-L-methionine = a 5'-end (N(2),N(7)-dimethyl 5'-triphosphoguanosine)-ribonucleoside in snRNA + S-adenosyl-L-homocysteine + H(+)</text>
        <dbReference type="Rhea" id="RHEA:78471"/>
        <dbReference type="Rhea" id="RHEA-COMP:19085"/>
        <dbReference type="Rhea" id="RHEA-COMP:19087"/>
        <dbReference type="ChEBI" id="CHEBI:15378"/>
        <dbReference type="ChEBI" id="CHEBI:57856"/>
        <dbReference type="ChEBI" id="CHEBI:59789"/>
        <dbReference type="ChEBI" id="CHEBI:156461"/>
        <dbReference type="ChEBI" id="CHEBI:172880"/>
    </reaction>
    <physiologicalReaction direction="left-to-right" evidence="6">
        <dbReference type="Rhea" id="RHEA:78472"/>
    </physiologicalReaction>
</comment>
<dbReference type="Pfam" id="PF13966">
    <property type="entry name" value="zf-RVT"/>
    <property type="match status" value="1"/>
</dbReference>
<evidence type="ECO:0000256" key="4">
    <source>
        <dbReference type="ARBA" id="ARBA00048740"/>
    </source>
</evidence>
<name>A0A2N9G910_FAGSY</name>
<comment type="similarity">
    <text evidence="2">Belongs to the methyltransferase superfamily. Trimethylguanosine synthase family.</text>
</comment>
<dbReference type="Pfam" id="PF09445">
    <property type="entry name" value="Methyltransf_15"/>
    <property type="match status" value="1"/>
</dbReference>
<feature type="compositionally biased region" description="Low complexity" evidence="8">
    <location>
        <begin position="474"/>
        <end position="490"/>
    </location>
</feature>
<dbReference type="SUPFAM" id="SSF56219">
    <property type="entry name" value="DNase I-like"/>
    <property type="match status" value="1"/>
</dbReference>
<evidence type="ECO:0000256" key="6">
    <source>
        <dbReference type="ARBA" id="ARBA00049075"/>
    </source>
</evidence>
<dbReference type="PANTHER" id="PTHR33116">
    <property type="entry name" value="REVERSE TRANSCRIPTASE ZINC-BINDING DOMAIN-CONTAINING PROTEIN-RELATED-RELATED"/>
    <property type="match status" value="1"/>
</dbReference>
<dbReference type="CDD" id="cd02440">
    <property type="entry name" value="AdoMet_MTases"/>
    <property type="match status" value="1"/>
</dbReference>
<dbReference type="InterPro" id="IPR043502">
    <property type="entry name" value="DNA/RNA_pol_sf"/>
</dbReference>
<evidence type="ECO:0000313" key="11">
    <source>
        <dbReference type="EMBL" id="SPC95960.1"/>
    </source>
</evidence>
<feature type="compositionally biased region" description="Polar residues" evidence="8">
    <location>
        <begin position="379"/>
        <end position="390"/>
    </location>
</feature>
<comment type="catalytic activity">
    <reaction evidence="5">
        <text>a 5'-end (N(2),N(7)-dimethyl 5'-triphosphoguanosine)-ribonucleoside in snRNA + S-adenosyl-L-methionine = a 5'-end (N(2),N(2),N(7)-trimethyl 5'-triphosphoguanosine)-ribonucleoside in snRNA + S-adenosyl-L-homocysteine + H(+)</text>
        <dbReference type="Rhea" id="RHEA:78479"/>
        <dbReference type="Rhea" id="RHEA-COMP:19087"/>
        <dbReference type="Rhea" id="RHEA-COMP:19089"/>
        <dbReference type="ChEBI" id="CHEBI:15378"/>
        <dbReference type="ChEBI" id="CHEBI:57856"/>
        <dbReference type="ChEBI" id="CHEBI:59789"/>
        <dbReference type="ChEBI" id="CHEBI:167623"/>
        <dbReference type="ChEBI" id="CHEBI:172880"/>
    </reaction>
    <physiologicalReaction direction="left-to-right" evidence="5">
        <dbReference type="Rhea" id="RHEA:78480"/>
    </physiologicalReaction>
</comment>
<comment type="catalytic activity">
    <reaction evidence="3">
        <text>a 5'-end (N(2),N(7)-dimethyl 5'-triphosphoguanosine)-ribonucleoside in snoRNA + S-adenosyl-L-methionine = a 5'-end (N(2),N(2),N(7)-trimethyl 5'-triphosphoguanosine)-ribonucleoside in snoRNA + S-adenosyl-L-homocysteine + H(+)</text>
        <dbReference type="Rhea" id="RHEA:78507"/>
        <dbReference type="Rhea" id="RHEA-COMP:19088"/>
        <dbReference type="Rhea" id="RHEA-COMP:19090"/>
        <dbReference type="ChEBI" id="CHEBI:15378"/>
        <dbReference type="ChEBI" id="CHEBI:57856"/>
        <dbReference type="ChEBI" id="CHEBI:59789"/>
        <dbReference type="ChEBI" id="CHEBI:167623"/>
        <dbReference type="ChEBI" id="CHEBI:172880"/>
    </reaction>
    <physiologicalReaction direction="left-to-right" evidence="3">
        <dbReference type="Rhea" id="RHEA:78508"/>
    </physiologicalReaction>
</comment>
<dbReference type="GO" id="GO:0008168">
    <property type="term" value="F:methyltransferase activity"/>
    <property type="evidence" value="ECO:0007669"/>
    <property type="project" value="InterPro"/>
</dbReference>
<feature type="compositionally biased region" description="Polar residues" evidence="8">
    <location>
        <begin position="326"/>
        <end position="335"/>
    </location>
</feature>
<gene>
    <name evidence="11" type="ORF">FSB_LOCUS23842</name>
</gene>
<dbReference type="Gene3D" id="3.60.10.10">
    <property type="entry name" value="Endonuclease/exonuclease/phosphatase"/>
    <property type="match status" value="1"/>
</dbReference>
<dbReference type="SUPFAM" id="SSF53335">
    <property type="entry name" value="S-adenosyl-L-methionine-dependent methyltransferases"/>
    <property type="match status" value="1"/>
</dbReference>
<dbReference type="Pfam" id="PF00078">
    <property type="entry name" value="RVT_1"/>
    <property type="match status" value="1"/>
</dbReference>
<comment type="catalytic activity">
    <reaction evidence="4">
        <text>a 5'-end (N(7)-methyl 5'-triphosphoguanosine)-ribonucleoside in snoRNA + S-adenosyl-L-methionine = a 5'-end (N(2),N(7)-dimethyl 5'-triphosphoguanosine)-ribonucleoside in snoRNA + S-adenosyl-L-homocysteine + H(+)</text>
        <dbReference type="Rhea" id="RHEA:78475"/>
        <dbReference type="Rhea" id="RHEA-COMP:19086"/>
        <dbReference type="Rhea" id="RHEA-COMP:19088"/>
        <dbReference type="ChEBI" id="CHEBI:15378"/>
        <dbReference type="ChEBI" id="CHEBI:57856"/>
        <dbReference type="ChEBI" id="CHEBI:59789"/>
        <dbReference type="ChEBI" id="CHEBI:156461"/>
        <dbReference type="ChEBI" id="CHEBI:172880"/>
    </reaction>
    <physiologicalReaction direction="left-to-right" evidence="4">
        <dbReference type="Rhea" id="RHEA:78476"/>
    </physiologicalReaction>
</comment>
<evidence type="ECO:0000256" key="7">
    <source>
        <dbReference type="ARBA" id="ARBA00049790"/>
    </source>
</evidence>
<feature type="transmembrane region" description="Helical" evidence="9">
    <location>
        <begin position="38"/>
        <end position="58"/>
    </location>
</feature>
<dbReference type="PANTHER" id="PTHR33116:SF78">
    <property type="entry name" value="OS12G0587133 PROTEIN"/>
    <property type="match status" value="1"/>
</dbReference>
<evidence type="ECO:0000256" key="5">
    <source>
        <dbReference type="ARBA" id="ARBA00048763"/>
    </source>
</evidence>
<dbReference type="InterPro" id="IPR019012">
    <property type="entry name" value="RNA_cap_Gua-N2-MeTrfase"/>
</dbReference>
<feature type="compositionally biased region" description="Basic residues" evidence="8">
    <location>
        <begin position="422"/>
        <end position="433"/>
    </location>
</feature>
<dbReference type="Gene3D" id="3.40.50.150">
    <property type="entry name" value="Vaccinia Virus protein VP39"/>
    <property type="match status" value="1"/>
</dbReference>
<protein>
    <recommendedName>
        <fullName evidence="1">Trimethylguanosine synthase</fullName>
    </recommendedName>
    <alternativeName>
        <fullName evidence="7">Cap-specific guanine-N(2) methyltransferase</fullName>
    </alternativeName>
</protein>
<feature type="region of interest" description="Disordered" evidence="8">
    <location>
        <begin position="311"/>
        <end position="339"/>
    </location>
</feature>
<feature type="region of interest" description="Disordered" evidence="8">
    <location>
        <begin position="463"/>
        <end position="490"/>
    </location>
</feature>
<evidence type="ECO:0000256" key="9">
    <source>
        <dbReference type="SAM" id="Phobius"/>
    </source>
</evidence>
<keyword evidence="9" id="KW-1133">Transmembrane helix</keyword>
<dbReference type="InterPro" id="IPR036691">
    <property type="entry name" value="Endo/exonu/phosph_ase_sf"/>
</dbReference>
<dbReference type="InterPro" id="IPR026960">
    <property type="entry name" value="RVT-Znf"/>
</dbReference>
<feature type="region of interest" description="Disordered" evidence="8">
    <location>
        <begin position="374"/>
        <end position="440"/>
    </location>
</feature>
<dbReference type="EMBL" id="OIVN01001624">
    <property type="protein sequence ID" value="SPC95960.1"/>
    <property type="molecule type" value="Genomic_DNA"/>
</dbReference>
<feature type="domain" description="Reverse transcriptase" evidence="10">
    <location>
        <begin position="1146"/>
        <end position="1426"/>
    </location>
</feature>
<accession>A0A2N9G910</accession>
<dbReference type="GO" id="GO:0036261">
    <property type="term" value="P:7-methylguanosine cap hypermethylation"/>
    <property type="evidence" value="ECO:0007669"/>
    <property type="project" value="InterPro"/>
</dbReference>
<sequence>MVLDSILASPHRRSPSFRKQFSRDDSLSWPTLIQRHRFLLTALALLAFLCTVYLYFAVTFTATGSCSGLNVKSTHKKRKLNIRYREEEEVEGVSPLVEKYWFQRYHLFSRYDEGIRMDEEGWYSVTPEQIAIRHARRCVAAASNSNPLVIDCFAGVGGNAIQFARMCCSVVAIDIDPHKLELAIHNAKIYGVQHCIDFIVGDFFQLAPLLKGDIVFLAPPWGGPSYKSIEKFTLDLLKPKDGMPFDPSREGNKVFVIQKQRNGKGRFASVTVLGETKDRGFVIIPEGRDAGGWRGFSKEINGVLTPAVPTLKHQREQSPPPAVSGAQRSSNSNGDSRFIQGSRDFSAMQSQNFRMSTLDNKWAVKWAGVLDNPSDPVLSHNSVESKSANIGPSEIIKSNGDDRPTTLNLAAKPSSNIEPKVNHAHKPVTKPKFPKNAPKFIWRPRSGFQQQCVGETSGIRDADHVSVHSEESESQLSDSQLSGSQFSDSELSIEPISQLPTTTEGFQGTDAVSREAEDWILQLRDGGSVRLPPEFVGSHRGRSEFAIPPFRVGETIAQFGDSLTLVMEADGSVRQLVDNHTVRMGSELGGKELATLEDMESENWEDRSLGDDDDEGHWEVKGDELFVNQVHSGEAILSWDSDEAPLEVVPLARIEASYSPEQAKGLVVTEDEKKKQKSAWLLHNLKAVGKVLGAYYEGFEDRVERLLLDIEERRNQRINDHLGVKKGKRSGPRLSRELKNLSSSINYEGSVGASGGILVMWDRRVVEKVEEAIGQYSVSCKFQNVEDQFEWAFSGVYGPNTDSDRHFMWDELSGVCSWWGVPWCVAGDFNVVRFPSERSGSAGLSTAMMGFSDFITEMGLLDIPLQGGRFTWSNNRAHMSSSRIDRFLISADWDGHFPKISQKRLPRVLSDHFPVLLDCGFFQGGAKPFRFENMWLKADGFVEKVKGWWESYQVQGTPSFIFAYKLKALKGDLKKWNAEEFGNVETRLNSLWSELRVLDSLAEDRQLTIEERDQHSLTQAEIEKTILHGGDLLETKVEGFVVEGRRPVNGILTEDKEEIKGCITQFYQHLFCEPYEYRPHLDGLGFSRISEDNSTWLDRPFEEEEVMGVVMGCVGDKSPGPDGFPMAFFQYCWHIIKADLMAVFQNFHSDGEFERSLNATFLVLIPKKFDAEEVKDFRPISLVGGVYKIISKVLAHRLRVVLPDIISETQNAFIGGRQILDSALIASECIDSRLKSGSPGVLCKLDVEKAYDHVSWTFLQYLLDRCGFSESWQRWIYSCISTTRFSVMINGSPEGFFAGSRGLRQGDPLSPMLFDIVMEALSRMLDRAVQSGLFKGFSVGSSDRSQIEISHLLFADDTLIFCDADPHQLTSLRFVFTWFEAVSGLKINLGKSELVPVGEVSNMGLLVDILGCNLGSFPMKYLGVPLGAAFKEKAIWNPVLEKVERRLAGWKRLYLSKGGRVTLIKSTLSSIPTYLLSLFPLPVSVAHRLEKLQRDFLWGGIGEEKRFHLIRWDKVCLPLQNGGLAIKNLRLFNQALLGKWIWRFGNEREFLWRKVIEAKYGTVMGGWCSSPVNSPHGVSLWKTISKDWSSFKRFISFEVGDGSRVSFWHDVWCGDSTLKESFPTLFAIACNPTALVADILQAGLGSGIDAIRWGAAKSKCFTVGSYYRALSGTYHGSFPWKMIWKSRAPPRVAFFVWTATLGRILTIDNLRRRNVMVLDWCCMCKKGAESVEHLLLHCPFAGEVWSMVFGLFGVVWVMPRTILELLECWQGCFGKHRNILIWRVIPHCLMWCIWRERNGRSFENCERSYVEIKYFFLRSLYDWVAGWGIHPCLSFLEFLELCSLRSP</sequence>
<dbReference type="CDD" id="cd01650">
    <property type="entry name" value="RT_nLTR_like"/>
    <property type="match status" value="1"/>
</dbReference>
<evidence type="ECO:0000256" key="1">
    <source>
        <dbReference type="ARBA" id="ARBA00018517"/>
    </source>
</evidence>
<dbReference type="PROSITE" id="PS50878">
    <property type="entry name" value="RT_POL"/>
    <property type="match status" value="1"/>
</dbReference>
<dbReference type="InterPro" id="IPR029063">
    <property type="entry name" value="SAM-dependent_MTases_sf"/>
</dbReference>
<keyword evidence="9" id="KW-0472">Membrane</keyword>
<proteinExistence type="inferred from homology"/>
<organism evidence="11">
    <name type="scientific">Fagus sylvatica</name>
    <name type="common">Beechnut</name>
    <dbReference type="NCBI Taxonomy" id="28930"/>
    <lineage>
        <taxon>Eukaryota</taxon>
        <taxon>Viridiplantae</taxon>
        <taxon>Streptophyta</taxon>
        <taxon>Embryophyta</taxon>
        <taxon>Tracheophyta</taxon>
        <taxon>Spermatophyta</taxon>
        <taxon>Magnoliopsida</taxon>
        <taxon>eudicotyledons</taxon>
        <taxon>Gunneridae</taxon>
        <taxon>Pentapetalae</taxon>
        <taxon>rosids</taxon>
        <taxon>fabids</taxon>
        <taxon>Fagales</taxon>
        <taxon>Fagaceae</taxon>
        <taxon>Fagus</taxon>
    </lineage>
</organism>
<dbReference type="SUPFAM" id="SSF56672">
    <property type="entry name" value="DNA/RNA polymerases"/>
    <property type="match status" value="1"/>
</dbReference>
<evidence type="ECO:0000259" key="10">
    <source>
        <dbReference type="PROSITE" id="PS50878"/>
    </source>
</evidence>
<dbReference type="InterPro" id="IPR000477">
    <property type="entry name" value="RT_dom"/>
</dbReference>
<evidence type="ECO:0000256" key="3">
    <source>
        <dbReference type="ARBA" id="ARBA00047418"/>
    </source>
</evidence>
<reference evidence="11" key="1">
    <citation type="submission" date="2018-02" db="EMBL/GenBank/DDBJ databases">
        <authorList>
            <person name="Cohen D.B."/>
            <person name="Kent A.D."/>
        </authorList>
    </citation>
    <scope>NUCLEOTIDE SEQUENCE</scope>
</reference>
<keyword evidence="9" id="KW-0812">Transmembrane</keyword>
<evidence type="ECO:0000256" key="2">
    <source>
        <dbReference type="ARBA" id="ARBA00025783"/>
    </source>
</evidence>
<evidence type="ECO:0000256" key="8">
    <source>
        <dbReference type="SAM" id="MobiDB-lite"/>
    </source>
</evidence>
<feature type="compositionally biased region" description="Polar residues" evidence="8">
    <location>
        <begin position="405"/>
        <end position="417"/>
    </location>
</feature>